<evidence type="ECO:0000313" key="8">
    <source>
        <dbReference type="EMBL" id="RKR87321.1"/>
    </source>
</evidence>
<dbReference type="PANTHER" id="PTHR23517:SF2">
    <property type="entry name" value="MULTIDRUG RESISTANCE PROTEIN MDTH"/>
    <property type="match status" value="1"/>
</dbReference>
<proteinExistence type="predicted"/>
<accession>A0A495JF24</accession>
<feature type="transmembrane region" description="Helical" evidence="7">
    <location>
        <begin position="271"/>
        <end position="298"/>
    </location>
</feature>
<dbReference type="RefSeq" id="WP_281278616.1">
    <property type="nucleotide sequence ID" value="NZ_RBKT01000001.1"/>
</dbReference>
<evidence type="ECO:0000313" key="9">
    <source>
        <dbReference type="Proteomes" id="UP000277671"/>
    </source>
</evidence>
<dbReference type="InterPro" id="IPR050171">
    <property type="entry name" value="MFS_Transporters"/>
</dbReference>
<dbReference type="Proteomes" id="UP000277671">
    <property type="component" value="Unassembled WGS sequence"/>
</dbReference>
<evidence type="ECO:0000256" key="6">
    <source>
        <dbReference type="ARBA" id="ARBA00023136"/>
    </source>
</evidence>
<keyword evidence="5 7" id="KW-1133">Transmembrane helix</keyword>
<sequence length="387" mass="38465">MAWATLANTVGTGLWGAGAALFLTRSVGLPVTSVGVGLTVAAVVGLGASVPLGHLADRRDPRTLRAVLQLGQAVVAASYLLVGSFATFLVVAVLDALLLAGNLTVRAALVAAVAGPGGRVRAFATLRAVANVGISVGAALAGLALTADNRTGYVLLALGNAVTYLVSAGLLTRLPALPPTAGGMRAGGGLAALRDRPYLAVGAAASVISLHAVVLTLVLPLWIAGQAHVPRATVSAVLVTNAVLTVLLTVRLSHGVRDTPSAARTMRRAGIVLAAAMLLYASSAGLATGTAVGLLLFATVVYTVGDLYHANASAGLSYNLADPAALGQYQGVFGLVTGLAQAAGPALLTLLLIGGGRVGWVVLAVMLSLAGSAVPALTRRARRGGGE</sequence>
<evidence type="ECO:0000256" key="1">
    <source>
        <dbReference type="ARBA" id="ARBA00004651"/>
    </source>
</evidence>
<keyword evidence="9" id="KW-1185">Reference proteome</keyword>
<keyword evidence="3" id="KW-1003">Cell membrane</keyword>
<dbReference type="PANTHER" id="PTHR23517">
    <property type="entry name" value="RESISTANCE PROTEIN MDTM, PUTATIVE-RELATED-RELATED"/>
    <property type="match status" value="1"/>
</dbReference>
<comment type="subcellular location">
    <subcellularLocation>
        <location evidence="1">Cell membrane</location>
        <topology evidence="1">Multi-pass membrane protein</topology>
    </subcellularLocation>
</comment>
<evidence type="ECO:0000256" key="5">
    <source>
        <dbReference type="ARBA" id="ARBA00022989"/>
    </source>
</evidence>
<evidence type="ECO:0000256" key="7">
    <source>
        <dbReference type="SAM" id="Phobius"/>
    </source>
</evidence>
<dbReference type="EMBL" id="RBKT01000001">
    <property type="protein sequence ID" value="RKR87321.1"/>
    <property type="molecule type" value="Genomic_DNA"/>
</dbReference>
<dbReference type="PRINTS" id="PR01035">
    <property type="entry name" value="TCRTETA"/>
</dbReference>
<feature type="transmembrane region" description="Helical" evidence="7">
    <location>
        <begin position="35"/>
        <end position="55"/>
    </location>
</feature>
<dbReference type="InterPro" id="IPR036259">
    <property type="entry name" value="MFS_trans_sf"/>
</dbReference>
<organism evidence="8 9">
    <name type="scientific">Micromonospora pisi</name>
    <dbReference type="NCBI Taxonomy" id="589240"/>
    <lineage>
        <taxon>Bacteria</taxon>
        <taxon>Bacillati</taxon>
        <taxon>Actinomycetota</taxon>
        <taxon>Actinomycetes</taxon>
        <taxon>Micromonosporales</taxon>
        <taxon>Micromonosporaceae</taxon>
        <taxon>Micromonospora</taxon>
    </lineage>
</organism>
<evidence type="ECO:0000256" key="2">
    <source>
        <dbReference type="ARBA" id="ARBA00022448"/>
    </source>
</evidence>
<gene>
    <name evidence="8" type="ORF">BDK92_1596</name>
</gene>
<feature type="transmembrane region" description="Helical" evidence="7">
    <location>
        <begin position="128"/>
        <end position="147"/>
    </location>
</feature>
<feature type="transmembrane region" description="Helical" evidence="7">
    <location>
        <begin position="153"/>
        <end position="177"/>
    </location>
</feature>
<reference evidence="8 9" key="1">
    <citation type="submission" date="2018-10" db="EMBL/GenBank/DDBJ databases">
        <title>Sequencing the genomes of 1000 actinobacteria strains.</title>
        <authorList>
            <person name="Klenk H.-P."/>
        </authorList>
    </citation>
    <scope>NUCLEOTIDE SEQUENCE [LARGE SCALE GENOMIC DNA]</scope>
    <source>
        <strain evidence="8 9">DSM 45175</strain>
    </source>
</reference>
<dbReference type="Pfam" id="PF07690">
    <property type="entry name" value="MFS_1"/>
    <property type="match status" value="1"/>
</dbReference>
<evidence type="ECO:0000256" key="3">
    <source>
        <dbReference type="ARBA" id="ARBA00022475"/>
    </source>
</evidence>
<dbReference type="InterPro" id="IPR011701">
    <property type="entry name" value="MFS"/>
</dbReference>
<feature type="transmembrane region" description="Helical" evidence="7">
    <location>
        <begin position="198"/>
        <end position="223"/>
    </location>
</feature>
<feature type="transmembrane region" description="Helical" evidence="7">
    <location>
        <begin position="67"/>
        <end position="90"/>
    </location>
</feature>
<keyword evidence="2" id="KW-0813">Transport</keyword>
<feature type="transmembrane region" description="Helical" evidence="7">
    <location>
        <begin position="229"/>
        <end position="250"/>
    </location>
</feature>
<dbReference type="AlphaFoldDB" id="A0A495JF24"/>
<keyword evidence="4 7" id="KW-0812">Transmembrane</keyword>
<protein>
    <submittedName>
        <fullName evidence="8">MFS transporter</fullName>
    </submittedName>
</protein>
<feature type="transmembrane region" description="Helical" evidence="7">
    <location>
        <begin position="358"/>
        <end position="377"/>
    </location>
</feature>
<dbReference type="GO" id="GO:0022857">
    <property type="term" value="F:transmembrane transporter activity"/>
    <property type="evidence" value="ECO:0007669"/>
    <property type="project" value="InterPro"/>
</dbReference>
<dbReference type="InterPro" id="IPR001958">
    <property type="entry name" value="Tet-R_TetA/multi-R_MdtG-like"/>
</dbReference>
<dbReference type="GO" id="GO:0005886">
    <property type="term" value="C:plasma membrane"/>
    <property type="evidence" value="ECO:0007669"/>
    <property type="project" value="UniProtKB-SubCell"/>
</dbReference>
<evidence type="ECO:0000256" key="4">
    <source>
        <dbReference type="ARBA" id="ARBA00022692"/>
    </source>
</evidence>
<keyword evidence="6 7" id="KW-0472">Membrane</keyword>
<dbReference type="SUPFAM" id="SSF103473">
    <property type="entry name" value="MFS general substrate transporter"/>
    <property type="match status" value="1"/>
</dbReference>
<comment type="caution">
    <text evidence="8">The sequence shown here is derived from an EMBL/GenBank/DDBJ whole genome shotgun (WGS) entry which is preliminary data.</text>
</comment>
<dbReference type="Gene3D" id="1.20.1250.20">
    <property type="entry name" value="MFS general substrate transporter like domains"/>
    <property type="match status" value="1"/>
</dbReference>
<name>A0A495JF24_9ACTN</name>